<evidence type="ECO:0000256" key="13">
    <source>
        <dbReference type="ARBA" id="ARBA00023209"/>
    </source>
</evidence>
<dbReference type="Pfam" id="PF01219">
    <property type="entry name" value="DAGK_prokar"/>
    <property type="match status" value="1"/>
</dbReference>
<dbReference type="PANTHER" id="PTHR34299">
    <property type="entry name" value="DIACYLGLYCEROL KINASE"/>
    <property type="match status" value="1"/>
</dbReference>
<keyword evidence="3" id="KW-1003">Cell membrane</keyword>
<keyword evidence="11" id="KW-0443">Lipid metabolism</keyword>
<comment type="similarity">
    <text evidence="2">Belongs to the bacterial diacylglycerol kinase family.</text>
</comment>
<dbReference type="Gene3D" id="1.10.287.3610">
    <property type="match status" value="1"/>
</dbReference>
<protein>
    <submittedName>
        <fullName evidence="16">Diacylglycerol kinase</fullName>
    </submittedName>
</protein>
<dbReference type="Proteomes" id="UP000242616">
    <property type="component" value="Unassembled WGS sequence"/>
</dbReference>
<evidence type="ECO:0000313" key="16">
    <source>
        <dbReference type="EMBL" id="ONN28138.1"/>
    </source>
</evidence>
<evidence type="ECO:0000256" key="14">
    <source>
        <dbReference type="ARBA" id="ARBA00023264"/>
    </source>
</evidence>
<organism evidence="16 17">
    <name type="scientific">Thermosipho affectus</name>
    <dbReference type="NCBI Taxonomy" id="660294"/>
    <lineage>
        <taxon>Bacteria</taxon>
        <taxon>Thermotogati</taxon>
        <taxon>Thermotogota</taxon>
        <taxon>Thermotogae</taxon>
        <taxon>Thermotogales</taxon>
        <taxon>Fervidobacteriaceae</taxon>
        <taxon>Thermosipho</taxon>
    </lineage>
</organism>
<evidence type="ECO:0000256" key="6">
    <source>
        <dbReference type="ARBA" id="ARBA00022692"/>
    </source>
</evidence>
<dbReference type="PANTHER" id="PTHR34299:SF1">
    <property type="entry name" value="DIACYLGLYCEROL KINASE"/>
    <property type="match status" value="1"/>
</dbReference>
<evidence type="ECO:0000256" key="1">
    <source>
        <dbReference type="ARBA" id="ARBA00004651"/>
    </source>
</evidence>
<dbReference type="GO" id="GO:0016301">
    <property type="term" value="F:kinase activity"/>
    <property type="evidence" value="ECO:0007669"/>
    <property type="project" value="UniProtKB-KW"/>
</dbReference>
<keyword evidence="7" id="KW-0547">Nucleotide-binding</keyword>
<keyword evidence="12 15" id="KW-0472">Membrane</keyword>
<dbReference type="EMBL" id="LBFC01000001">
    <property type="protein sequence ID" value="ONN28138.1"/>
    <property type="molecule type" value="Genomic_DNA"/>
</dbReference>
<feature type="transmembrane region" description="Helical" evidence="15">
    <location>
        <begin position="117"/>
        <end position="137"/>
    </location>
</feature>
<comment type="subcellular location">
    <subcellularLocation>
        <location evidence="1">Cell membrane</location>
        <topology evidence="1">Multi-pass membrane protein</topology>
    </subcellularLocation>
</comment>
<keyword evidence="17" id="KW-1185">Reference proteome</keyword>
<evidence type="ECO:0000256" key="2">
    <source>
        <dbReference type="ARBA" id="ARBA00005967"/>
    </source>
</evidence>
<keyword evidence="14" id="KW-1208">Phospholipid metabolism</keyword>
<comment type="caution">
    <text evidence="16">The sequence shown here is derived from an EMBL/GenBank/DDBJ whole genome shotgun (WGS) entry which is preliminary data.</text>
</comment>
<dbReference type="CDD" id="cd14265">
    <property type="entry name" value="UDPK_IM_like"/>
    <property type="match status" value="1"/>
</dbReference>
<evidence type="ECO:0000256" key="3">
    <source>
        <dbReference type="ARBA" id="ARBA00022475"/>
    </source>
</evidence>
<accession>A0ABX3INF8</accession>
<sequence length="171" mass="19718">MAQHLQKNSTNQESKEKLKEQLGSNNLKESFSHAIEGILTAISQERNLRIHFFVGFVILFLSLFLPIDKNNYIWIFFAVFFVIISELINTLIENLLDLFIPEFHPIVKIIKDISSGIVLWAAMFSVIVGIAIIGNLLFNWDIIIAKIFGFGFVSLFPFIYVLGVIRWKKKR</sequence>
<evidence type="ECO:0000256" key="7">
    <source>
        <dbReference type="ARBA" id="ARBA00022741"/>
    </source>
</evidence>
<keyword evidence="6 15" id="KW-0812">Transmembrane</keyword>
<evidence type="ECO:0000313" key="17">
    <source>
        <dbReference type="Proteomes" id="UP000242616"/>
    </source>
</evidence>
<keyword evidence="4" id="KW-0444">Lipid biosynthesis</keyword>
<evidence type="ECO:0000256" key="8">
    <source>
        <dbReference type="ARBA" id="ARBA00022777"/>
    </source>
</evidence>
<keyword evidence="13" id="KW-0594">Phospholipid biosynthesis</keyword>
<evidence type="ECO:0000256" key="10">
    <source>
        <dbReference type="ARBA" id="ARBA00022989"/>
    </source>
</evidence>
<gene>
    <name evidence="16" type="ORF">XJ44_00285</name>
</gene>
<feature type="transmembrane region" description="Helical" evidence="15">
    <location>
        <begin position="48"/>
        <end position="67"/>
    </location>
</feature>
<proteinExistence type="inferred from homology"/>
<evidence type="ECO:0000256" key="4">
    <source>
        <dbReference type="ARBA" id="ARBA00022516"/>
    </source>
</evidence>
<evidence type="ECO:0000256" key="11">
    <source>
        <dbReference type="ARBA" id="ARBA00023098"/>
    </source>
</evidence>
<keyword evidence="10 15" id="KW-1133">Transmembrane helix</keyword>
<evidence type="ECO:0000256" key="12">
    <source>
        <dbReference type="ARBA" id="ARBA00023136"/>
    </source>
</evidence>
<keyword evidence="9" id="KW-0067">ATP-binding</keyword>
<evidence type="ECO:0000256" key="5">
    <source>
        <dbReference type="ARBA" id="ARBA00022679"/>
    </source>
</evidence>
<evidence type="ECO:0000256" key="9">
    <source>
        <dbReference type="ARBA" id="ARBA00022840"/>
    </source>
</evidence>
<reference evidence="16 17" key="1">
    <citation type="submission" date="2015-06" db="EMBL/GenBank/DDBJ databases">
        <title>Genome sequencing of Thermotogales isolates from hydrothermal vents.</title>
        <authorList>
            <person name="Haverkamp T.H."/>
            <person name="Kublanov I.V."/>
            <person name="Nesbo C.L."/>
        </authorList>
    </citation>
    <scope>NUCLEOTIDE SEQUENCE [LARGE SCALE GENOMIC DNA]</scope>
    <source>
        <strain evidence="17">ik275mar</strain>
    </source>
</reference>
<feature type="transmembrane region" description="Helical" evidence="15">
    <location>
        <begin position="73"/>
        <end position="96"/>
    </location>
</feature>
<keyword evidence="5" id="KW-0808">Transferase</keyword>
<dbReference type="InterPro" id="IPR033717">
    <property type="entry name" value="UDPK"/>
</dbReference>
<feature type="transmembrane region" description="Helical" evidence="15">
    <location>
        <begin position="143"/>
        <end position="165"/>
    </location>
</feature>
<dbReference type="InterPro" id="IPR036945">
    <property type="entry name" value="DAGK_sf"/>
</dbReference>
<keyword evidence="8 16" id="KW-0418">Kinase</keyword>
<evidence type="ECO:0000256" key="15">
    <source>
        <dbReference type="SAM" id="Phobius"/>
    </source>
</evidence>
<dbReference type="InterPro" id="IPR000829">
    <property type="entry name" value="DAGK"/>
</dbReference>
<dbReference type="RefSeq" id="WP_075665094.1">
    <property type="nucleotide sequence ID" value="NZ_LBFC01000001.1"/>
</dbReference>
<name>A0ABX3INF8_9BACT</name>